<dbReference type="InterPro" id="IPR015942">
    <property type="entry name" value="Asp/Glu/hydantoin_racemase"/>
</dbReference>
<dbReference type="Gene3D" id="3.40.50.12500">
    <property type="match status" value="1"/>
</dbReference>
<dbReference type="Proteomes" id="UP001177341">
    <property type="component" value="Unassembled WGS sequence"/>
</dbReference>
<dbReference type="EMBL" id="JAUOPG010000013">
    <property type="protein sequence ID" value="MDO6455188.1"/>
    <property type="molecule type" value="Genomic_DNA"/>
</dbReference>
<evidence type="ECO:0000313" key="4">
    <source>
        <dbReference type="Proteomes" id="UP001169862"/>
    </source>
</evidence>
<comment type="similarity">
    <text evidence="1">Belongs to the HyuE racemase family.</text>
</comment>
<reference evidence="2" key="1">
    <citation type="submission" date="2023-07" db="EMBL/GenBank/DDBJ databases">
        <title>Genome content predicts the carbon catabolic preferences of heterotrophic bacteria.</title>
        <authorList>
            <person name="Gralka M."/>
        </authorList>
    </citation>
    <scope>NUCLEOTIDE SEQUENCE</scope>
    <source>
        <strain evidence="3">5G01</strain>
        <strain evidence="2">I2M16</strain>
    </source>
</reference>
<dbReference type="AlphaFoldDB" id="A0AAW7XLN4"/>
<dbReference type="PANTHER" id="PTHR28047">
    <property type="entry name" value="PROTEIN DCG1"/>
    <property type="match status" value="1"/>
</dbReference>
<dbReference type="GO" id="GO:0047661">
    <property type="term" value="F:amino-acid racemase activity"/>
    <property type="evidence" value="ECO:0007669"/>
    <property type="project" value="InterPro"/>
</dbReference>
<name>A0AAW7XLN4_9GAMM</name>
<dbReference type="InterPro" id="IPR053714">
    <property type="entry name" value="Iso_Racemase_Enz_sf"/>
</dbReference>
<protein>
    <submittedName>
        <fullName evidence="2">Aspartate/glutamate racemase family protein</fullName>
    </submittedName>
</protein>
<dbReference type="RefSeq" id="WP_290034696.1">
    <property type="nucleotide sequence ID" value="NZ_JAUOPG010000013.1"/>
</dbReference>
<dbReference type="PANTHER" id="PTHR28047:SF5">
    <property type="entry name" value="PROTEIN DCG1"/>
    <property type="match status" value="1"/>
</dbReference>
<dbReference type="EMBL" id="JAUYVO010000005">
    <property type="protein sequence ID" value="MDP2522753.1"/>
    <property type="molecule type" value="Genomic_DNA"/>
</dbReference>
<evidence type="ECO:0000313" key="2">
    <source>
        <dbReference type="EMBL" id="MDO6455188.1"/>
    </source>
</evidence>
<evidence type="ECO:0000256" key="1">
    <source>
        <dbReference type="ARBA" id="ARBA00038414"/>
    </source>
</evidence>
<keyword evidence="5" id="KW-1185">Reference proteome</keyword>
<evidence type="ECO:0000313" key="3">
    <source>
        <dbReference type="EMBL" id="MDP2522753.1"/>
    </source>
</evidence>
<gene>
    <name evidence="2" type="ORF">Q4490_16620</name>
    <name evidence="3" type="ORF">Q8W30_09260</name>
</gene>
<accession>A0AAW7XLN4</accession>
<evidence type="ECO:0000313" key="5">
    <source>
        <dbReference type="Proteomes" id="UP001177341"/>
    </source>
</evidence>
<dbReference type="Pfam" id="PF01177">
    <property type="entry name" value="Asp_Glu_race"/>
    <property type="match status" value="1"/>
</dbReference>
<sequence>MKILVINPNDSNDMRLLIEQSCREVASQSTDITVVCAGAGVASVEGYYDGAIAQVGVLEQIQLGEKEGFDAYLIACADDTGLYAAREIAKGPVIGIGEAAMHYASMLGYGFAILTAQSKSIAILSQNAINYGFERQCKGVYAACIPVLALEALSESERAHLVARAEAILQHSEAEVLVFGCAGLTQQQSHFSHKLNLPVVDGVRAGVSMLEGLVRNKLQTSKRNTFQTNTMA</sequence>
<dbReference type="InterPro" id="IPR052186">
    <property type="entry name" value="Hydantoin_racemase-like"/>
</dbReference>
<dbReference type="Proteomes" id="UP001169862">
    <property type="component" value="Unassembled WGS sequence"/>
</dbReference>
<organism evidence="2 4">
    <name type="scientific">Neptunomonas phycophila</name>
    <dbReference type="NCBI Taxonomy" id="1572645"/>
    <lineage>
        <taxon>Bacteria</taxon>
        <taxon>Pseudomonadati</taxon>
        <taxon>Pseudomonadota</taxon>
        <taxon>Gammaproteobacteria</taxon>
        <taxon>Oceanospirillales</taxon>
        <taxon>Oceanospirillaceae</taxon>
        <taxon>Neptunomonas</taxon>
    </lineage>
</organism>
<comment type="caution">
    <text evidence="2">The sequence shown here is derived from an EMBL/GenBank/DDBJ whole genome shotgun (WGS) entry which is preliminary data.</text>
</comment>
<proteinExistence type="inferred from homology"/>